<keyword evidence="8 10" id="KW-0414">Isoprene biosynthesis</keyword>
<evidence type="ECO:0000256" key="1">
    <source>
        <dbReference type="ARBA" id="ARBA00009684"/>
    </source>
</evidence>
<feature type="active site" evidence="10">
    <location>
        <position position="108"/>
    </location>
</feature>
<evidence type="ECO:0000256" key="3">
    <source>
        <dbReference type="ARBA" id="ARBA00017473"/>
    </source>
</evidence>
<accession>A0A2K8KP12</accession>
<organism evidence="13 14">
    <name type="scientific">Reinekea forsetii</name>
    <dbReference type="NCBI Taxonomy" id="1336806"/>
    <lineage>
        <taxon>Bacteria</taxon>
        <taxon>Pseudomonadati</taxon>
        <taxon>Pseudomonadota</taxon>
        <taxon>Gammaproteobacteria</taxon>
        <taxon>Oceanospirillales</taxon>
        <taxon>Saccharospirillaceae</taxon>
        <taxon>Reinekea</taxon>
    </lineage>
</organism>
<dbReference type="Gene3D" id="3.30.230.10">
    <property type="match status" value="1"/>
</dbReference>
<evidence type="ECO:0000256" key="9">
    <source>
        <dbReference type="ARBA" id="ARBA00032554"/>
    </source>
</evidence>
<dbReference type="UniPathway" id="UPA00056">
    <property type="reaction ID" value="UER00094"/>
</dbReference>
<dbReference type="AlphaFoldDB" id="A0A2K8KP12"/>
<comment type="caution">
    <text evidence="10">Lacks conserved residue(s) required for the propagation of feature annotation.</text>
</comment>
<comment type="catalytic activity">
    <reaction evidence="10">
        <text>4-CDP-2-C-methyl-D-erythritol + ATP = 4-CDP-2-C-methyl-D-erythritol 2-phosphate + ADP + H(+)</text>
        <dbReference type="Rhea" id="RHEA:18437"/>
        <dbReference type="ChEBI" id="CHEBI:15378"/>
        <dbReference type="ChEBI" id="CHEBI:30616"/>
        <dbReference type="ChEBI" id="CHEBI:57823"/>
        <dbReference type="ChEBI" id="CHEBI:57919"/>
        <dbReference type="ChEBI" id="CHEBI:456216"/>
        <dbReference type="EC" id="2.7.1.148"/>
    </reaction>
</comment>
<dbReference type="NCBIfam" id="TIGR00154">
    <property type="entry name" value="ispE"/>
    <property type="match status" value="1"/>
</dbReference>
<evidence type="ECO:0000256" key="2">
    <source>
        <dbReference type="ARBA" id="ARBA00012052"/>
    </source>
</evidence>
<dbReference type="PANTHER" id="PTHR43527:SF2">
    <property type="entry name" value="4-DIPHOSPHOCYTIDYL-2-C-METHYL-D-ERYTHRITOL KINASE, CHLOROPLASTIC"/>
    <property type="match status" value="1"/>
</dbReference>
<dbReference type="InterPro" id="IPR013750">
    <property type="entry name" value="GHMP_kinase_C_dom"/>
</dbReference>
<sequence length="257" mass="27733">MQTLFQLLDFGDELTFTVRQQGGVVLTCNQPELANNDNLVIRAAAALAAFSGHTFNVDIHLDKRLPLGGGIGGGSSDAASTLLALNQLYNLQVSEADLLMLAIRLGADVPVFVAGQTAWAEGIGERLTPMPMPERWYLVVFAHEHVATPQLFAHPELTRDTPTSTIDAALAESGHNDFEPLVRMLYPSIDKAFQACQPYGHAKLTGTGACLFLSLTDKSRASDVLQRLTLDHPELSVFLAQGINQSTALRQLRSPAA</sequence>
<evidence type="ECO:0000259" key="12">
    <source>
        <dbReference type="Pfam" id="PF08544"/>
    </source>
</evidence>
<evidence type="ECO:0000256" key="7">
    <source>
        <dbReference type="ARBA" id="ARBA00022840"/>
    </source>
</evidence>
<feature type="binding site" evidence="10">
    <location>
        <begin position="66"/>
        <end position="76"/>
    </location>
    <ligand>
        <name>ATP</name>
        <dbReference type="ChEBI" id="CHEBI:30616"/>
    </ligand>
</feature>
<keyword evidence="4 10" id="KW-0808">Transferase</keyword>
<evidence type="ECO:0000259" key="11">
    <source>
        <dbReference type="Pfam" id="PF00288"/>
    </source>
</evidence>
<keyword evidence="7 10" id="KW-0067">ATP-binding</keyword>
<dbReference type="Proteomes" id="UP000229757">
    <property type="component" value="Chromosome"/>
</dbReference>
<keyword evidence="5 10" id="KW-0547">Nucleotide-binding</keyword>
<dbReference type="EMBL" id="CP011797">
    <property type="protein sequence ID" value="ATX76518.1"/>
    <property type="molecule type" value="Genomic_DNA"/>
</dbReference>
<dbReference type="InterPro" id="IPR006204">
    <property type="entry name" value="GHMP_kinase_N_dom"/>
</dbReference>
<dbReference type="GO" id="GO:0005524">
    <property type="term" value="F:ATP binding"/>
    <property type="evidence" value="ECO:0007669"/>
    <property type="project" value="UniProtKB-UniRule"/>
</dbReference>
<keyword evidence="14" id="KW-1185">Reference proteome</keyword>
<keyword evidence="6 10" id="KW-0418">Kinase</keyword>
<comment type="similarity">
    <text evidence="1 10">Belongs to the GHMP kinase family. IspE subfamily.</text>
</comment>
<evidence type="ECO:0000256" key="4">
    <source>
        <dbReference type="ARBA" id="ARBA00022679"/>
    </source>
</evidence>
<gene>
    <name evidence="10" type="primary">ispE</name>
    <name evidence="13" type="ORF">REIFOR_01372</name>
</gene>
<feature type="domain" description="GHMP kinase C-terminal" evidence="12">
    <location>
        <begin position="166"/>
        <end position="228"/>
    </location>
</feature>
<dbReference type="HAMAP" id="MF_00061">
    <property type="entry name" value="IspE"/>
    <property type="match status" value="1"/>
</dbReference>
<reference evidence="13 14" key="1">
    <citation type="journal article" date="2017" name="Environ. Microbiol.">
        <title>Genomic and physiological analyses of 'Reinekea forsetii' reveal a versatile opportunistic lifestyle during spring algae blooms.</title>
        <authorList>
            <person name="Avci B."/>
            <person name="Hahnke R.L."/>
            <person name="Chafee M."/>
            <person name="Fischer T."/>
            <person name="Gruber-Vodicka H."/>
            <person name="Tegetmeyer H.E."/>
            <person name="Harder J."/>
            <person name="Fuchs B.M."/>
            <person name="Amann R.I."/>
            <person name="Teeling H."/>
        </authorList>
    </citation>
    <scope>NUCLEOTIDE SEQUENCE [LARGE SCALE GENOMIC DNA]</scope>
    <source>
        <strain evidence="13 14">Hel1_31_D35</strain>
    </source>
</reference>
<comment type="pathway">
    <text evidence="10">Isoprenoid biosynthesis; isopentenyl diphosphate biosynthesis via DXP pathway; isopentenyl diphosphate from 1-deoxy-D-xylulose 5-phosphate: step 3/6.</text>
</comment>
<evidence type="ECO:0000256" key="6">
    <source>
        <dbReference type="ARBA" id="ARBA00022777"/>
    </source>
</evidence>
<dbReference type="PANTHER" id="PTHR43527">
    <property type="entry name" value="4-DIPHOSPHOCYTIDYL-2-C-METHYL-D-ERYTHRITOL KINASE, CHLOROPLASTIC"/>
    <property type="match status" value="1"/>
</dbReference>
<dbReference type="Gene3D" id="3.30.70.890">
    <property type="entry name" value="GHMP kinase, C-terminal domain"/>
    <property type="match status" value="1"/>
</dbReference>
<evidence type="ECO:0000313" key="14">
    <source>
        <dbReference type="Proteomes" id="UP000229757"/>
    </source>
</evidence>
<dbReference type="SUPFAM" id="SSF54211">
    <property type="entry name" value="Ribosomal protein S5 domain 2-like"/>
    <property type="match status" value="1"/>
</dbReference>
<dbReference type="GO" id="GO:0019288">
    <property type="term" value="P:isopentenyl diphosphate biosynthetic process, methylerythritol 4-phosphate pathway"/>
    <property type="evidence" value="ECO:0007669"/>
    <property type="project" value="UniProtKB-UniRule"/>
</dbReference>
<comment type="function">
    <text evidence="10">Catalyzes the phosphorylation of the position 2 hydroxy group of 4-diphosphocytidyl-2C-methyl-D-erythritol.</text>
</comment>
<dbReference type="KEGG" id="rfo:REIFOR_01372"/>
<name>A0A2K8KP12_9GAMM</name>
<evidence type="ECO:0000313" key="13">
    <source>
        <dbReference type="EMBL" id="ATX76518.1"/>
    </source>
</evidence>
<dbReference type="Pfam" id="PF08544">
    <property type="entry name" value="GHMP_kinases_C"/>
    <property type="match status" value="1"/>
</dbReference>
<dbReference type="InterPro" id="IPR004424">
    <property type="entry name" value="IspE"/>
</dbReference>
<dbReference type="EC" id="2.7.1.148" evidence="2 10"/>
<dbReference type="PIRSF" id="PIRSF010376">
    <property type="entry name" value="IspE"/>
    <property type="match status" value="1"/>
</dbReference>
<dbReference type="InterPro" id="IPR020568">
    <property type="entry name" value="Ribosomal_Su5_D2-typ_SF"/>
</dbReference>
<evidence type="ECO:0000256" key="10">
    <source>
        <dbReference type="HAMAP-Rule" id="MF_00061"/>
    </source>
</evidence>
<protein>
    <recommendedName>
        <fullName evidence="3 10">4-diphosphocytidyl-2-C-methyl-D-erythritol kinase</fullName>
        <shortName evidence="10">CMK</shortName>
        <ecNumber evidence="2 10">2.7.1.148</ecNumber>
    </recommendedName>
    <alternativeName>
        <fullName evidence="9 10">4-(cytidine-5'-diphospho)-2-C-methyl-D-erythritol kinase</fullName>
    </alternativeName>
</protein>
<dbReference type="InterPro" id="IPR036554">
    <property type="entry name" value="GHMP_kinase_C_sf"/>
</dbReference>
<dbReference type="GO" id="GO:0050515">
    <property type="term" value="F:4-(cytidine 5'-diphospho)-2-C-methyl-D-erythritol kinase activity"/>
    <property type="evidence" value="ECO:0007669"/>
    <property type="project" value="UniProtKB-UniRule"/>
</dbReference>
<feature type="domain" description="GHMP kinase N-terminal" evidence="11">
    <location>
        <begin position="38"/>
        <end position="115"/>
    </location>
</feature>
<evidence type="ECO:0000256" key="8">
    <source>
        <dbReference type="ARBA" id="ARBA00023229"/>
    </source>
</evidence>
<proteinExistence type="inferred from homology"/>
<dbReference type="SUPFAM" id="SSF55060">
    <property type="entry name" value="GHMP Kinase, C-terminal domain"/>
    <property type="match status" value="1"/>
</dbReference>
<dbReference type="Pfam" id="PF00288">
    <property type="entry name" value="GHMP_kinases_N"/>
    <property type="match status" value="1"/>
</dbReference>
<dbReference type="GO" id="GO:0016114">
    <property type="term" value="P:terpenoid biosynthetic process"/>
    <property type="evidence" value="ECO:0007669"/>
    <property type="project" value="UniProtKB-UniRule"/>
</dbReference>
<dbReference type="InterPro" id="IPR014721">
    <property type="entry name" value="Ribsml_uS5_D2-typ_fold_subgr"/>
</dbReference>
<evidence type="ECO:0000256" key="5">
    <source>
        <dbReference type="ARBA" id="ARBA00022741"/>
    </source>
</evidence>